<feature type="region of interest" description="Disordered" evidence="1">
    <location>
        <begin position="66"/>
        <end position="87"/>
    </location>
</feature>
<gene>
    <name evidence="3" type="ORF">FHS75_001622</name>
</gene>
<name>A0A7Y9XXX6_9SPHN</name>
<accession>A0A7Y9XXX6</accession>
<feature type="domain" description="Immunity MXAN-0049 protein" evidence="2">
    <location>
        <begin position="111"/>
        <end position="226"/>
    </location>
</feature>
<proteinExistence type="predicted"/>
<organism evidence="3 4">
    <name type="scientific">Novosphingobium marinum</name>
    <dbReference type="NCBI Taxonomy" id="1514948"/>
    <lineage>
        <taxon>Bacteria</taxon>
        <taxon>Pseudomonadati</taxon>
        <taxon>Pseudomonadota</taxon>
        <taxon>Alphaproteobacteria</taxon>
        <taxon>Sphingomonadales</taxon>
        <taxon>Sphingomonadaceae</taxon>
        <taxon>Novosphingobium</taxon>
    </lineage>
</organism>
<dbReference type="EMBL" id="JACBZF010000002">
    <property type="protein sequence ID" value="NYH95303.1"/>
    <property type="molecule type" value="Genomic_DNA"/>
</dbReference>
<dbReference type="InterPro" id="IPR012433">
    <property type="entry name" value="Imm11"/>
</dbReference>
<dbReference type="Proteomes" id="UP000522081">
    <property type="component" value="Unassembled WGS sequence"/>
</dbReference>
<reference evidence="3 4" key="1">
    <citation type="submission" date="2020-07" db="EMBL/GenBank/DDBJ databases">
        <title>Genomic Encyclopedia of Type Strains, Phase IV (KMG-IV): sequencing the most valuable type-strain genomes for metagenomic binning, comparative biology and taxonomic classification.</title>
        <authorList>
            <person name="Goeker M."/>
        </authorList>
    </citation>
    <scope>NUCLEOTIDE SEQUENCE [LARGE SCALE GENOMIC DNA]</scope>
    <source>
        <strain evidence="3 4">DSM 29043</strain>
    </source>
</reference>
<evidence type="ECO:0000313" key="3">
    <source>
        <dbReference type="EMBL" id="NYH95303.1"/>
    </source>
</evidence>
<evidence type="ECO:0000313" key="4">
    <source>
        <dbReference type="Proteomes" id="UP000522081"/>
    </source>
</evidence>
<dbReference type="RefSeq" id="WP_179407166.1">
    <property type="nucleotide sequence ID" value="NZ_BMGF01000002.1"/>
</dbReference>
<evidence type="ECO:0000259" key="2">
    <source>
        <dbReference type="Pfam" id="PF07791"/>
    </source>
</evidence>
<dbReference type="Pfam" id="PF07791">
    <property type="entry name" value="Imm11"/>
    <property type="match status" value="1"/>
</dbReference>
<evidence type="ECO:0000256" key="1">
    <source>
        <dbReference type="SAM" id="MobiDB-lite"/>
    </source>
</evidence>
<comment type="caution">
    <text evidence="3">The sequence shown here is derived from an EMBL/GenBank/DDBJ whole genome shotgun (WGS) entry which is preliminary data.</text>
</comment>
<sequence>MVWGMALPKGFGEFWPDGDFEGWTDSLKGHFLESMPASQQAPFGEGPRGALRYMGYAVDKFVKESGTVSASEKPPLSPIEPHEPPRHFDTQKTYDQLGALVMLSDKILATDEAFKAIVERLEPGVHQFFPVEIRMPKNKVFPDPYYIMVIGGYRESFSAEDSAAGSFNERRPGFCYHDTSKKGTAGLAFARSRFAGAHLWRERAFREELTCMSDELVGEIAAAGLRIPAHYQMREV</sequence>
<protein>
    <recommendedName>
        <fullName evidence="2">Immunity MXAN-0049 protein domain-containing protein</fullName>
    </recommendedName>
</protein>
<dbReference type="AlphaFoldDB" id="A0A7Y9XXX6"/>
<keyword evidence="4" id="KW-1185">Reference proteome</keyword>